<evidence type="ECO:0000313" key="2">
    <source>
        <dbReference type="EMBL" id="GGS28419.1"/>
    </source>
</evidence>
<dbReference type="PANTHER" id="PTHR23026:SF123">
    <property type="entry name" value="NAD(P)H NITROREDUCTASE RV3131-RELATED"/>
    <property type="match status" value="1"/>
</dbReference>
<dbReference type="NCBIfam" id="NF047509">
    <property type="entry name" value="Rv3131_FMN_oxido"/>
    <property type="match status" value="1"/>
</dbReference>
<dbReference type="EMBL" id="BMRB01000002">
    <property type="protein sequence ID" value="GGS28419.1"/>
    <property type="molecule type" value="Genomic_DNA"/>
</dbReference>
<protein>
    <submittedName>
        <fullName evidence="2">NAD(P)H nitroreductase</fullName>
    </submittedName>
</protein>
<dbReference type="AlphaFoldDB" id="A0A918GCK2"/>
<reference evidence="2" key="2">
    <citation type="submission" date="2020-09" db="EMBL/GenBank/DDBJ databases">
        <authorList>
            <person name="Sun Q."/>
            <person name="Ohkuma M."/>
        </authorList>
    </citation>
    <scope>NUCLEOTIDE SEQUENCE</scope>
    <source>
        <strain evidence="2">JCM 3276</strain>
    </source>
</reference>
<proteinExistence type="predicted"/>
<dbReference type="PANTHER" id="PTHR23026">
    <property type="entry name" value="NADPH NITROREDUCTASE"/>
    <property type="match status" value="1"/>
</dbReference>
<dbReference type="Proteomes" id="UP000660680">
    <property type="component" value="Unassembled WGS sequence"/>
</dbReference>
<reference evidence="2" key="1">
    <citation type="journal article" date="2014" name="Int. J. Syst. Evol. Microbiol.">
        <title>Complete genome sequence of Corynebacterium casei LMG S-19264T (=DSM 44701T), isolated from a smear-ripened cheese.</title>
        <authorList>
            <consortium name="US DOE Joint Genome Institute (JGI-PGF)"/>
            <person name="Walter F."/>
            <person name="Albersmeier A."/>
            <person name="Kalinowski J."/>
            <person name="Ruckert C."/>
        </authorList>
    </citation>
    <scope>NUCLEOTIDE SEQUENCE</scope>
    <source>
        <strain evidence="2">JCM 3276</strain>
    </source>
</reference>
<dbReference type="InterPro" id="IPR000415">
    <property type="entry name" value="Nitroreductase-like"/>
</dbReference>
<comment type="caution">
    <text evidence="2">The sequence shown here is derived from an EMBL/GenBank/DDBJ whole genome shotgun (WGS) entry which is preliminary data.</text>
</comment>
<dbReference type="RefSeq" id="WP_189210316.1">
    <property type="nucleotide sequence ID" value="NZ_BMRB01000002.1"/>
</dbReference>
<gene>
    <name evidence="2" type="ORF">GCM10010171_21860</name>
</gene>
<dbReference type="Pfam" id="PF00881">
    <property type="entry name" value="Nitroreductase"/>
    <property type="match status" value="1"/>
</dbReference>
<keyword evidence="3" id="KW-1185">Reference proteome</keyword>
<accession>A0A918GCK2</accession>
<organism evidence="2 3">
    <name type="scientific">Actinokineospora fastidiosa</name>
    <dbReference type="NCBI Taxonomy" id="1816"/>
    <lineage>
        <taxon>Bacteria</taxon>
        <taxon>Bacillati</taxon>
        <taxon>Actinomycetota</taxon>
        <taxon>Actinomycetes</taxon>
        <taxon>Pseudonocardiales</taxon>
        <taxon>Pseudonocardiaceae</taxon>
        <taxon>Actinokineospora</taxon>
    </lineage>
</organism>
<feature type="domain" description="Nitroreductase" evidence="1">
    <location>
        <begin position="118"/>
        <end position="305"/>
    </location>
</feature>
<name>A0A918GCK2_9PSEU</name>
<dbReference type="GO" id="GO:0016491">
    <property type="term" value="F:oxidoreductase activity"/>
    <property type="evidence" value="ECO:0007669"/>
    <property type="project" value="InterPro"/>
</dbReference>
<dbReference type="Gene3D" id="3.40.109.10">
    <property type="entry name" value="NADH Oxidase"/>
    <property type="match status" value="2"/>
</dbReference>
<evidence type="ECO:0000259" key="1">
    <source>
        <dbReference type="Pfam" id="PF00881"/>
    </source>
</evidence>
<dbReference type="InterPro" id="IPR029479">
    <property type="entry name" value="Nitroreductase"/>
</dbReference>
<dbReference type="SUPFAM" id="SSF55469">
    <property type="entry name" value="FMN-dependent nitroreductase-like"/>
    <property type="match status" value="2"/>
</dbReference>
<dbReference type="InterPro" id="IPR050627">
    <property type="entry name" value="Nitroreductase/BluB"/>
</dbReference>
<evidence type="ECO:0000313" key="3">
    <source>
        <dbReference type="Proteomes" id="UP000660680"/>
    </source>
</evidence>
<sequence>MSASSPWPDHDTLMSAIALANRAPSVHNTQPWRWLVGTRSLHLMADRTRWLPATDPHGRDLVMSCGAALHHLRVALAARGWSTVDLSVDAEGDDHLAALGLRPCPPEGAELAAAIPLRRTDRRRYSARPVPDRAVAELARAAARLGVAAIPLVGEEERLEVAVSLLAGAARQRVDPRVRRELVHWTGRTHGLPEGVPAANSPSGAVRHGGLPMRYFPRGVLTEPPGGPVGPDVGLLLVLATAGDTRAAWLRAGEAASAVLLAATTLGMATCVLSQNVEVDGVRARLRDRLLAGRGEPQLVIRVGYAPESAGPLPATARRPVGEVCHRLPGTGSRPRRA</sequence>